<evidence type="ECO:0000313" key="1">
    <source>
        <dbReference type="EMBL" id="GFN09991.1"/>
    </source>
</evidence>
<dbReference type="EMBL" id="BLWD01000004">
    <property type="protein sequence ID" value="GFN09991.1"/>
    <property type="molecule type" value="Genomic_DNA"/>
</dbReference>
<dbReference type="Proteomes" id="UP000498740">
    <property type="component" value="Unassembled WGS sequence"/>
</dbReference>
<protein>
    <submittedName>
        <fullName evidence="1">Uncharacterized protein</fullName>
    </submittedName>
</protein>
<comment type="caution">
    <text evidence="1">The sequence shown here is derived from an EMBL/GenBank/DDBJ whole genome shotgun (WGS) entry which is preliminary data.</text>
</comment>
<accession>A0A7J0D5H1</accession>
<proteinExistence type="predicted"/>
<evidence type="ECO:0000313" key="2">
    <source>
        <dbReference type="Proteomes" id="UP000498740"/>
    </source>
</evidence>
<reference evidence="1 2" key="1">
    <citation type="submission" date="2020-05" db="EMBL/GenBank/DDBJ databases">
        <title>Whole genome shotgun sequence of Streptomyces microflavus NBRC 13062.</title>
        <authorList>
            <person name="Komaki H."/>
            <person name="Tamura T."/>
        </authorList>
    </citation>
    <scope>NUCLEOTIDE SEQUENCE [LARGE SCALE GENOMIC DNA]</scope>
    <source>
        <strain evidence="1 2">NBRC 13062</strain>
    </source>
</reference>
<name>A0A7J0D5H1_STRMI</name>
<gene>
    <name evidence="1" type="ORF">Smic_85470</name>
</gene>
<dbReference type="RefSeq" id="WP_032759614.1">
    <property type="nucleotide sequence ID" value="NZ_BMUG01000015.1"/>
</dbReference>
<dbReference type="AlphaFoldDB" id="A0A7J0D5H1"/>
<sequence>MSQLHEQTLRIAQVEALVNTGADPLAAEEIAEGLGLPVVPFADMWKYGVVFTCSPTEAREFKEPCVMTAEKVLSRRGSTGSASPVEESEAVVCPFGRAAG</sequence>
<organism evidence="1 2">
    <name type="scientific">Streptomyces microflavus</name>
    <name type="common">Streptomyces lipmanii</name>
    <dbReference type="NCBI Taxonomy" id="1919"/>
    <lineage>
        <taxon>Bacteria</taxon>
        <taxon>Bacillati</taxon>
        <taxon>Actinomycetota</taxon>
        <taxon>Actinomycetes</taxon>
        <taxon>Kitasatosporales</taxon>
        <taxon>Streptomycetaceae</taxon>
        <taxon>Streptomyces</taxon>
    </lineage>
</organism>